<dbReference type="PANTHER" id="PTHR42756">
    <property type="entry name" value="TRANSCRIPTIONAL REGULATOR, MARR"/>
    <property type="match status" value="1"/>
</dbReference>
<dbReference type="PROSITE" id="PS01117">
    <property type="entry name" value="HTH_MARR_1"/>
    <property type="match status" value="1"/>
</dbReference>
<evidence type="ECO:0000259" key="4">
    <source>
        <dbReference type="PROSITE" id="PS50995"/>
    </source>
</evidence>
<reference evidence="5" key="1">
    <citation type="submission" date="2020-10" db="EMBL/GenBank/DDBJ databases">
        <authorList>
            <person name="Gilroy R."/>
        </authorList>
    </citation>
    <scope>NUCLEOTIDE SEQUENCE</scope>
    <source>
        <strain evidence="5">ChiBcec16-1751</strain>
    </source>
</reference>
<dbReference type="InterPro" id="IPR036390">
    <property type="entry name" value="WH_DNA-bd_sf"/>
</dbReference>
<protein>
    <submittedName>
        <fullName evidence="5">MarR family transcriptional regulator</fullName>
    </submittedName>
</protein>
<dbReference type="EMBL" id="DVJJ01000118">
    <property type="protein sequence ID" value="HIS65309.1"/>
    <property type="molecule type" value="Genomic_DNA"/>
</dbReference>
<dbReference type="AlphaFoldDB" id="A0A9D1FAD4"/>
<keyword evidence="3" id="KW-0804">Transcription</keyword>
<dbReference type="Gene3D" id="1.10.10.10">
    <property type="entry name" value="Winged helix-like DNA-binding domain superfamily/Winged helix DNA-binding domain"/>
    <property type="match status" value="1"/>
</dbReference>
<feature type="domain" description="HTH marR-type" evidence="4">
    <location>
        <begin position="2"/>
        <end position="134"/>
    </location>
</feature>
<dbReference type="SUPFAM" id="SSF46785">
    <property type="entry name" value="Winged helix' DNA-binding domain"/>
    <property type="match status" value="1"/>
</dbReference>
<comment type="caution">
    <text evidence="5">The sequence shown here is derived from an EMBL/GenBank/DDBJ whole genome shotgun (WGS) entry which is preliminary data.</text>
</comment>
<dbReference type="InterPro" id="IPR036388">
    <property type="entry name" value="WH-like_DNA-bd_sf"/>
</dbReference>
<dbReference type="Proteomes" id="UP000886741">
    <property type="component" value="Unassembled WGS sequence"/>
</dbReference>
<keyword evidence="2" id="KW-0238">DNA-binding</keyword>
<reference evidence="5" key="2">
    <citation type="journal article" date="2021" name="PeerJ">
        <title>Extensive microbial diversity within the chicken gut microbiome revealed by metagenomics and culture.</title>
        <authorList>
            <person name="Gilroy R."/>
            <person name="Ravi A."/>
            <person name="Getino M."/>
            <person name="Pursley I."/>
            <person name="Horton D.L."/>
            <person name="Alikhan N.F."/>
            <person name="Baker D."/>
            <person name="Gharbi K."/>
            <person name="Hall N."/>
            <person name="Watson M."/>
            <person name="Adriaenssens E.M."/>
            <person name="Foster-Nyarko E."/>
            <person name="Jarju S."/>
            <person name="Secka A."/>
            <person name="Antonio M."/>
            <person name="Oren A."/>
            <person name="Chaudhuri R.R."/>
            <person name="La Ragione R."/>
            <person name="Hildebrand F."/>
            <person name="Pallen M.J."/>
        </authorList>
    </citation>
    <scope>NUCLEOTIDE SEQUENCE</scope>
    <source>
        <strain evidence="5">ChiBcec16-1751</strain>
    </source>
</reference>
<dbReference type="PRINTS" id="PR00598">
    <property type="entry name" value="HTHMARR"/>
</dbReference>
<organism evidence="5 6">
    <name type="scientific">Candidatus Avoscillospira avistercoris</name>
    <dbReference type="NCBI Taxonomy" id="2840707"/>
    <lineage>
        <taxon>Bacteria</taxon>
        <taxon>Bacillati</taxon>
        <taxon>Bacillota</taxon>
        <taxon>Clostridia</taxon>
        <taxon>Eubacteriales</taxon>
        <taxon>Oscillospiraceae</taxon>
        <taxon>Oscillospiraceae incertae sedis</taxon>
        <taxon>Candidatus Avoscillospira</taxon>
    </lineage>
</organism>
<name>A0A9D1FAD4_9FIRM</name>
<dbReference type="PANTHER" id="PTHR42756:SF1">
    <property type="entry name" value="TRANSCRIPTIONAL REPRESSOR OF EMRAB OPERON"/>
    <property type="match status" value="1"/>
</dbReference>
<evidence type="ECO:0000256" key="3">
    <source>
        <dbReference type="ARBA" id="ARBA00023163"/>
    </source>
</evidence>
<gene>
    <name evidence="5" type="ORF">IAA83_08070</name>
</gene>
<dbReference type="Pfam" id="PF01047">
    <property type="entry name" value="MarR"/>
    <property type="match status" value="1"/>
</dbReference>
<evidence type="ECO:0000313" key="5">
    <source>
        <dbReference type="EMBL" id="HIS65309.1"/>
    </source>
</evidence>
<proteinExistence type="predicted"/>
<dbReference type="InterPro" id="IPR023187">
    <property type="entry name" value="Tscrpt_reg_MarR-type_CS"/>
</dbReference>
<dbReference type="PROSITE" id="PS50995">
    <property type="entry name" value="HTH_MARR_2"/>
    <property type="match status" value="1"/>
</dbReference>
<accession>A0A9D1FAD4</accession>
<dbReference type="GO" id="GO:0003700">
    <property type="term" value="F:DNA-binding transcription factor activity"/>
    <property type="evidence" value="ECO:0007669"/>
    <property type="project" value="InterPro"/>
</dbReference>
<evidence type="ECO:0000256" key="1">
    <source>
        <dbReference type="ARBA" id="ARBA00023015"/>
    </source>
</evidence>
<keyword evidence="1" id="KW-0805">Transcription regulation</keyword>
<dbReference type="InterPro" id="IPR000835">
    <property type="entry name" value="HTH_MarR-typ"/>
</dbReference>
<dbReference type="GO" id="GO:0003677">
    <property type="term" value="F:DNA binding"/>
    <property type="evidence" value="ECO:0007669"/>
    <property type="project" value="UniProtKB-KW"/>
</dbReference>
<evidence type="ECO:0000256" key="2">
    <source>
        <dbReference type="ARBA" id="ARBA00023125"/>
    </source>
</evidence>
<sequence>MERSFHMLLYRAFHAQRSYLGHHLAEISLGAGQPKLLTYLVHHGPCTQKTLADYFEIDPAAVCRMLDALERNGLIVRSAAKRDRRSGLIELTDAGRAAQSAWEVRCKELEAQMLRGFTDEERAQFSQFLSRAYRNLRGTEGEEETP</sequence>
<evidence type="ECO:0000313" key="6">
    <source>
        <dbReference type="Proteomes" id="UP000886741"/>
    </source>
</evidence>
<dbReference type="SMART" id="SM00347">
    <property type="entry name" value="HTH_MARR"/>
    <property type="match status" value="1"/>
</dbReference>